<dbReference type="GO" id="GO:0006412">
    <property type="term" value="P:translation"/>
    <property type="evidence" value="ECO:0007669"/>
    <property type="project" value="InterPro"/>
</dbReference>
<dbReference type="EMBL" id="AF353999">
    <property type="protein sequence ID" value="AAL36758.1"/>
    <property type="molecule type" value="Genomic_DNA"/>
</dbReference>
<evidence type="ECO:0000256" key="3">
    <source>
        <dbReference type="ARBA" id="ARBA00023274"/>
    </source>
</evidence>
<dbReference type="InterPro" id="IPR001209">
    <property type="entry name" value="Ribosomal_uS14"/>
</dbReference>
<dbReference type="GO" id="GO:0005763">
    <property type="term" value="C:mitochondrial small ribosomal subunit"/>
    <property type="evidence" value="ECO:0007669"/>
    <property type="project" value="TreeGrafter"/>
</dbReference>
<dbReference type="GO" id="GO:0003735">
    <property type="term" value="F:structural constituent of ribosome"/>
    <property type="evidence" value="ECO:0007669"/>
    <property type="project" value="InterPro"/>
</dbReference>
<dbReference type="PROSITE" id="PS00527">
    <property type="entry name" value="RIBOSOMAL_S14"/>
    <property type="match status" value="1"/>
</dbReference>
<dbReference type="GeneID" id="4178107"/>
<gene>
    <name evidence="4" type="primary">rps14</name>
</gene>
<dbReference type="Pfam" id="PF00253">
    <property type="entry name" value="Ribosomal_S14"/>
    <property type="match status" value="1"/>
</dbReference>
<keyword evidence="4" id="KW-0496">Mitochondrion</keyword>
<dbReference type="Gene3D" id="1.10.287.1480">
    <property type="match status" value="1"/>
</dbReference>
<accession>Q8W9Q0</accession>
<geneLocation type="mitochondrion" evidence="4"/>
<name>Q8W9Q0_MESVI</name>
<evidence type="ECO:0000313" key="4">
    <source>
        <dbReference type="EMBL" id="AAL36758.1"/>
    </source>
</evidence>
<dbReference type="RefSeq" id="YP_665719.1">
    <property type="nucleotide sequence ID" value="NC_008240.1"/>
</dbReference>
<protein>
    <submittedName>
        <fullName evidence="4">Ribosomal protein S14</fullName>
    </submittedName>
</protein>
<dbReference type="PANTHER" id="PTHR19836">
    <property type="entry name" value="30S RIBOSOMAL PROTEIN S14"/>
    <property type="match status" value="1"/>
</dbReference>
<keyword evidence="3" id="KW-0687">Ribonucleoprotein</keyword>
<sequence length="96" mass="11305">MKLIKDKEKRISFQEYELRKISYKALFREKISSEKKKEILKLLTKLPRRSSITQIKNRCILTGRAHGILKRFKISRIKFRELAACGLIPGVTKASW</sequence>
<proteinExistence type="inferred from homology"/>
<reference evidence="4" key="1">
    <citation type="journal article" date="2002" name="Mol. Biol. Evol.">
        <title>The complete mitochondrial DNA sequence of Mesostigma viride identifies this green alga as the earliest green plant divergence and predicts a highly compact mitochondrial genome in the ancestor of all green plants.</title>
        <authorList>
            <person name="Turmel M."/>
            <person name="Otis C."/>
            <person name="Lemieux C."/>
        </authorList>
    </citation>
    <scope>NUCLEOTIDE SEQUENCE</scope>
    <source>
        <strain evidence="4">NIES-296</strain>
    </source>
</reference>
<dbReference type="NCBIfam" id="NF006477">
    <property type="entry name" value="PRK08881.1"/>
    <property type="match status" value="1"/>
</dbReference>
<keyword evidence="2 4" id="KW-0689">Ribosomal protein</keyword>
<dbReference type="FunFam" id="1.10.287.1480:FF:000001">
    <property type="entry name" value="30S ribosomal protein S14"/>
    <property type="match status" value="1"/>
</dbReference>
<evidence type="ECO:0000256" key="2">
    <source>
        <dbReference type="ARBA" id="ARBA00022980"/>
    </source>
</evidence>
<evidence type="ECO:0000256" key="1">
    <source>
        <dbReference type="ARBA" id="ARBA00009083"/>
    </source>
</evidence>
<organism evidence="4">
    <name type="scientific">Mesostigma viride</name>
    <name type="common">Green alga</name>
    <dbReference type="NCBI Taxonomy" id="41882"/>
    <lineage>
        <taxon>Eukaryota</taxon>
        <taxon>Viridiplantae</taxon>
        <taxon>Streptophyta</taxon>
        <taxon>Mesostigmatophyceae</taxon>
        <taxon>Mesostigmatales</taxon>
        <taxon>Mesostigmataceae</taxon>
        <taxon>Mesostigma</taxon>
    </lineage>
</organism>
<dbReference type="SUPFAM" id="SSF57716">
    <property type="entry name" value="Glucocorticoid receptor-like (DNA-binding domain)"/>
    <property type="match status" value="1"/>
</dbReference>
<dbReference type="AlphaFoldDB" id="Q8W9Q0"/>
<dbReference type="InterPro" id="IPR018271">
    <property type="entry name" value="Ribosomal_uS14_CS"/>
</dbReference>
<comment type="similarity">
    <text evidence="1">Belongs to the universal ribosomal protein uS14 family.</text>
</comment>
<dbReference type="PANTHER" id="PTHR19836:SF19">
    <property type="entry name" value="SMALL RIBOSOMAL SUBUNIT PROTEIN US14M"/>
    <property type="match status" value="1"/>
</dbReference>